<organism evidence="6 7">
    <name type="scientific">Salinomyces thailandicus</name>
    <dbReference type="NCBI Taxonomy" id="706561"/>
    <lineage>
        <taxon>Eukaryota</taxon>
        <taxon>Fungi</taxon>
        <taxon>Dikarya</taxon>
        <taxon>Ascomycota</taxon>
        <taxon>Pezizomycotina</taxon>
        <taxon>Dothideomycetes</taxon>
        <taxon>Dothideomycetidae</taxon>
        <taxon>Mycosphaerellales</taxon>
        <taxon>Teratosphaeriaceae</taxon>
        <taxon>Salinomyces</taxon>
    </lineage>
</organism>
<feature type="compositionally biased region" description="Low complexity" evidence="3">
    <location>
        <begin position="675"/>
        <end position="684"/>
    </location>
</feature>
<dbReference type="InterPro" id="IPR017937">
    <property type="entry name" value="Thioredoxin_CS"/>
</dbReference>
<dbReference type="InterPro" id="IPR013766">
    <property type="entry name" value="Thioredoxin_domain"/>
</dbReference>
<dbReference type="Gene3D" id="3.20.20.80">
    <property type="entry name" value="Glycosidases"/>
    <property type="match status" value="1"/>
</dbReference>
<evidence type="ECO:0000256" key="2">
    <source>
        <dbReference type="ARBA" id="ARBA00023157"/>
    </source>
</evidence>
<feature type="region of interest" description="Disordered" evidence="3">
    <location>
        <begin position="675"/>
        <end position="699"/>
    </location>
</feature>
<evidence type="ECO:0000313" key="7">
    <source>
        <dbReference type="Proteomes" id="UP000308549"/>
    </source>
</evidence>
<feature type="domain" description="Thioredoxin" evidence="5">
    <location>
        <begin position="532"/>
        <end position="667"/>
    </location>
</feature>
<dbReference type="Proteomes" id="UP000308549">
    <property type="component" value="Unassembled WGS sequence"/>
</dbReference>
<dbReference type="PANTHER" id="PTHR46115">
    <property type="entry name" value="THIOREDOXIN-LIKE PROTEIN 1"/>
    <property type="match status" value="1"/>
</dbReference>
<dbReference type="SUPFAM" id="SSF52833">
    <property type="entry name" value="Thioredoxin-like"/>
    <property type="match status" value="1"/>
</dbReference>
<feature type="signal peptide" evidence="4">
    <location>
        <begin position="1"/>
        <end position="20"/>
    </location>
</feature>
<feature type="chain" id="PRO_5020910075" description="Thioredoxin domain-containing protein" evidence="4">
    <location>
        <begin position="21"/>
        <end position="768"/>
    </location>
</feature>
<dbReference type="PROSITE" id="PS00194">
    <property type="entry name" value="THIOREDOXIN_1"/>
    <property type="match status" value="1"/>
</dbReference>
<keyword evidence="2" id="KW-1015">Disulfide bond</keyword>
<comment type="caution">
    <text evidence="6">The sequence shown here is derived from an EMBL/GenBank/DDBJ whole genome shotgun (WGS) entry which is preliminary data.</text>
</comment>
<evidence type="ECO:0000256" key="4">
    <source>
        <dbReference type="SAM" id="SignalP"/>
    </source>
</evidence>
<comment type="similarity">
    <text evidence="1">Belongs to the thioredoxin family.</text>
</comment>
<dbReference type="OrthoDB" id="2338662at2759"/>
<dbReference type="Gene3D" id="3.40.30.10">
    <property type="entry name" value="Glutaredoxin"/>
    <property type="match status" value="1"/>
</dbReference>
<dbReference type="PROSITE" id="PS51352">
    <property type="entry name" value="THIOREDOXIN_2"/>
    <property type="match status" value="1"/>
</dbReference>
<evidence type="ECO:0000256" key="3">
    <source>
        <dbReference type="SAM" id="MobiDB-lite"/>
    </source>
</evidence>
<proteinExistence type="inferred from homology"/>
<dbReference type="InterPro" id="IPR036249">
    <property type="entry name" value="Thioredoxin-like_sf"/>
</dbReference>
<evidence type="ECO:0000259" key="5">
    <source>
        <dbReference type="PROSITE" id="PS51352"/>
    </source>
</evidence>
<gene>
    <name evidence="6" type="ORF">B0A50_00176</name>
</gene>
<sequence>MGLLSTLALLHLCLCGNTLAQKGVSGSHTDIPRWCGKPYEVGSPNLDPGGQLSPPEPSPSPMLYVQVQSRHTIYVSSENTGEIIVDAGLSYTHGMPFQNVTPTGNNGTAPFGMLEFNIMLEETDRPLVTDAVALNTTGNLFQFDLGVLKPRLSPYNIVIYGTPVRSYRNQSYTATTELYYLPTKSNGSTVKVDNLYGGMLVSNTATNQSFTPLLPFGFYGSCSLYFNYSLANVSAYKDLGFTAVNPVCAYTDGDLGYLFDWIDSVGLWYQYDLRYSYLNLSSVSDQVPLVKDSEYFLSWYTADEPDGTKDALNSTRRAYDLLKREDPYHPTGLVLNCYNYYFDEYASGADYIMEDAYPVGINATWSRRWNTTVNETYGDCGCDDCIGDLRDVSDRLDAFYNYQAWLGEPQKPLWSVLQASIREDYWARDPTPEESWAMMILSFNHGAKAIMSWDFREMSPLNDAHAEMARVATTPPISHFLLQAQPQRIEVKGHDLLDVAYWTLGGQVIIGVANLDYISMNSSVAFDLPGSMSGVASQPWGSLKWEPPQIIRSQLFVMSAKVVSVTSQSHFKQITASSTYTVVDFYADWCGPCKVISPIFEQLAAAESKPGRITFCKVNVDNQRDVAGTYGISAMPTFLILKGSSVKETVRGANATALRTAVLSAAADAAKGSAKSSASFSGSGQTLGSGSGASANGSRSVSAPVIPNMGAMLSSPAAFAQGRGLPQTIVRFLGLYFSTLFSLEPSRAAEESPFAMKKPGGARVGSVR</sequence>
<keyword evidence="4" id="KW-0732">Signal</keyword>
<protein>
    <recommendedName>
        <fullName evidence="5">Thioredoxin domain-containing protein</fullName>
    </recommendedName>
</protein>
<evidence type="ECO:0000256" key="1">
    <source>
        <dbReference type="ARBA" id="ARBA00008987"/>
    </source>
</evidence>
<evidence type="ECO:0000313" key="6">
    <source>
        <dbReference type="EMBL" id="TKA34196.1"/>
    </source>
</evidence>
<dbReference type="AlphaFoldDB" id="A0A4U0UHI3"/>
<dbReference type="PRINTS" id="PR00421">
    <property type="entry name" value="THIOREDOXIN"/>
</dbReference>
<name>A0A4U0UHI3_9PEZI</name>
<keyword evidence="7" id="KW-1185">Reference proteome</keyword>
<dbReference type="CDD" id="cd02947">
    <property type="entry name" value="TRX_family"/>
    <property type="match status" value="1"/>
</dbReference>
<dbReference type="EMBL" id="NAJL01000001">
    <property type="protein sequence ID" value="TKA34196.1"/>
    <property type="molecule type" value="Genomic_DNA"/>
</dbReference>
<reference evidence="6 7" key="1">
    <citation type="submission" date="2017-03" db="EMBL/GenBank/DDBJ databases">
        <title>Genomes of endolithic fungi from Antarctica.</title>
        <authorList>
            <person name="Coleine C."/>
            <person name="Masonjones S."/>
            <person name="Stajich J.E."/>
        </authorList>
    </citation>
    <scope>NUCLEOTIDE SEQUENCE [LARGE SCALE GENOMIC DNA]</scope>
    <source>
        <strain evidence="6 7">CCFEE 6315</strain>
    </source>
</reference>
<dbReference type="Pfam" id="PF00085">
    <property type="entry name" value="Thioredoxin"/>
    <property type="match status" value="1"/>
</dbReference>
<accession>A0A4U0UHI3</accession>